<evidence type="ECO:0000256" key="11">
    <source>
        <dbReference type="SAM" id="MobiDB-lite"/>
    </source>
</evidence>
<dbReference type="RefSeq" id="WP_386435200.1">
    <property type="nucleotide sequence ID" value="NZ_JBHSBB010000026.1"/>
</dbReference>
<dbReference type="Gene3D" id="3.40.50.1260">
    <property type="entry name" value="Phosphoglycerate kinase, N-terminal domain"/>
    <property type="match status" value="2"/>
</dbReference>
<evidence type="ECO:0000256" key="8">
    <source>
        <dbReference type="ARBA" id="ARBA00022840"/>
    </source>
</evidence>
<evidence type="ECO:0000256" key="1">
    <source>
        <dbReference type="ARBA" id="ARBA00000642"/>
    </source>
</evidence>
<keyword evidence="5 10" id="KW-0808">Transferase</keyword>
<evidence type="ECO:0000256" key="2">
    <source>
        <dbReference type="ARBA" id="ARBA00004838"/>
    </source>
</evidence>
<evidence type="ECO:0000256" key="9">
    <source>
        <dbReference type="ARBA" id="ARBA00023152"/>
    </source>
</evidence>
<evidence type="ECO:0000313" key="12">
    <source>
        <dbReference type="EMBL" id="MFC4035365.1"/>
    </source>
</evidence>
<feature type="region of interest" description="Disordered" evidence="11">
    <location>
        <begin position="392"/>
        <end position="412"/>
    </location>
</feature>
<evidence type="ECO:0000313" key="13">
    <source>
        <dbReference type="Proteomes" id="UP001595765"/>
    </source>
</evidence>
<comment type="catalytic activity">
    <reaction evidence="1 10">
        <text>(2R)-3-phosphoglycerate + ATP = (2R)-3-phospho-glyceroyl phosphate + ADP</text>
        <dbReference type="Rhea" id="RHEA:14801"/>
        <dbReference type="ChEBI" id="CHEBI:30616"/>
        <dbReference type="ChEBI" id="CHEBI:57604"/>
        <dbReference type="ChEBI" id="CHEBI:58272"/>
        <dbReference type="ChEBI" id="CHEBI:456216"/>
        <dbReference type="EC" id="2.7.2.3"/>
    </reaction>
</comment>
<accession>A0ABV8HWX1</accession>
<comment type="pathway">
    <text evidence="2">Carbohydrate degradation; glycolysis; pyruvate from D-glyceraldehyde 3-phosphate: step 2/5.</text>
</comment>
<proteinExistence type="inferred from homology"/>
<name>A0ABV8HWX1_9ACTN</name>
<dbReference type="PANTHER" id="PTHR11406">
    <property type="entry name" value="PHOSPHOGLYCERATE KINASE"/>
    <property type="match status" value="1"/>
</dbReference>
<keyword evidence="13" id="KW-1185">Reference proteome</keyword>
<dbReference type="InterPro" id="IPR036043">
    <property type="entry name" value="Phosphoglycerate_kinase_sf"/>
</dbReference>
<organism evidence="12 13">
    <name type="scientific">Streptomyces polygonati</name>
    <dbReference type="NCBI Taxonomy" id="1617087"/>
    <lineage>
        <taxon>Bacteria</taxon>
        <taxon>Bacillati</taxon>
        <taxon>Actinomycetota</taxon>
        <taxon>Actinomycetes</taxon>
        <taxon>Kitasatosporales</taxon>
        <taxon>Streptomycetaceae</taxon>
        <taxon>Streptomyces</taxon>
    </lineage>
</organism>
<dbReference type="GO" id="GO:0016301">
    <property type="term" value="F:kinase activity"/>
    <property type="evidence" value="ECO:0007669"/>
    <property type="project" value="UniProtKB-KW"/>
</dbReference>
<keyword evidence="8" id="KW-0067">ATP-binding</keyword>
<evidence type="ECO:0000256" key="6">
    <source>
        <dbReference type="ARBA" id="ARBA00022741"/>
    </source>
</evidence>
<keyword evidence="7 10" id="KW-0418">Kinase</keyword>
<dbReference type="PANTHER" id="PTHR11406:SF23">
    <property type="entry name" value="PHOSPHOGLYCERATE KINASE 1, CHLOROPLASTIC-RELATED"/>
    <property type="match status" value="1"/>
</dbReference>
<keyword evidence="9" id="KW-0324">Glycolysis</keyword>
<comment type="similarity">
    <text evidence="10">Belongs to the phosphoglycerate kinase family.</text>
</comment>
<evidence type="ECO:0000256" key="5">
    <source>
        <dbReference type="ARBA" id="ARBA00022679"/>
    </source>
</evidence>
<sequence>MRSDDPLAGVPLLDEAAVAPDSRWIFSAGFNTGPDLGDTGRVDAELADLRRLSDAGARVALLSHQGSSRDGTAIELDHVARYLSRRLGRPVGYHPGAVGGSALRAAGLMRAGDIVLFGNTRLLPGEEDGDLALARQLARLGDQVAVGGFSKAHRAHASNCGLLRHLPGHAADSLVREIRFLAPWAGRPPGGFSAAVLGGSKPEKTLIGLRHFSRAYDLVIPGGVVLNTVLRALGHGIGRSALGSRPDACARAAEAVLAAEGGATLHVPGTVLVVRAGERRAFPVRVTDGVPADCAIVDFVIRPWAVDLLRGAARAVVAGPPSLCRDGHTEASYTVLSALEGGNGSALLLGGDTVRELPWSGLSSTGGGSALEFLSENTCAVLDELRANRLTTAHRTGGARPSLYPPTDRSTE</sequence>
<reference evidence="13" key="1">
    <citation type="journal article" date="2019" name="Int. J. Syst. Evol. Microbiol.">
        <title>The Global Catalogue of Microorganisms (GCM) 10K type strain sequencing project: providing services to taxonomists for standard genome sequencing and annotation.</title>
        <authorList>
            <consortium name="The Broad Institute Genomics Platform"/>
            <consortium name="The Broad Institute Genome Sequencing Center for Infectious Disease"/>
            <person name="Wu L."/>
            <person name="Ma J."/>
        </authorList>
    </citation>
    <scope>NUCLEOTIDE SEQUENCE [LARGE SCALE GENOMIC DNA]</scope>
    <source>
        <strain evidence="13">CGMCC 4.7237</strain>
    </source>
</reference>
<protein>
    <recommendedName>
        <fullName evidence="4 10">Phosphoglycerate kinase</fullName>
        <ecNumber evidence="3 10">2.7.2.3</ecNumber>
    </recommendedName>
</protein>
<evidence type="ECO:0000256" key="4">
    <source>
        <dbReference type="ARBA" id="ARBA00016471"/>
    </source>
</evidence>
<dbReference type="Proteomes" id="UP001595765">
    <property type="component" value="Unassembled WGS sequence"/>
</dbReference>
<dbReference type="InterPro" id="IPR015824">
    <property type="entry name" value="Phosphoglycerate_kinase_N"/>
</dbReference>
<dbReference type="PRINTS" id="PR00477">
    <property type="entry name" value="PHGLYCKINASE"/>
</dbReference>
<dbReference type="Pfam" id="PF00162">
    <property type="entry name" value="PGK"/>
    <property type="match status" value="1"/>
</dbReference>
<comment type="caution">
    <text evidence="12">The sequence shown here is derived from an EMBL/GenBank/DDBJ whole genome shotgun (WGS) entry which is preliminary data.</text>
</comment>
<evidence type="ECO:0000256" key="7">
    <source>
        <dbReference type="ARBA" id="ARBA00022777"/>
    </source>
</evidence>
<evidence type="ECO:0000256" key="10">
    <source>
        <dbReference type="RuleBase" id="RU000532"/>
    </source>
</evidence>
<dbReference type="EC" id="2.7.2.3" evidence="3 10"/>
<dbReference type="EMBL" id="JBHSBB010000026">
    <property type="protein sequence ID" value="MFC4035365.1"/>
    <property type="molecule type" value="Genomic_DNA"/>
</dbReference>
<dbReference type="SUPFAM" id="SSF53748">
    <property type="entry name" value="Phosphoglycerate kinase"/>
    <property type="match status" value="1"/>
</dbReference>
<gene>
    <name evidence="12" type="primary">pgk</name>
    <name evidence="12" type="ORF">ACFO3J_28420</name>
</gene>
<evidence type="ECO:0000256" key="3">
    <source>
        <dbReference type="ARBA" id="ARBA00013061"/>
    </source>
</evidence>
<keyword evidence="6" id="KW-0547">Nucleotide-binding</keyword>
<dbReference type="InterPro" id="IPR001576">
    <property type="entry name" value="Phosphoglycerate_kinase"/>
</dbReference>